<keyword evidence="2" id="KW-1185">Reference proteome</keyword>
<name>A0ABV7AUX7_9GAMM</name>
<accession>A0ABV7AUX7</accession>
<reference evidence="2" key="1">
    <citation type="journal article" date="2019" name="Int. J. Syst. Evol. Microbiol.">
        <title>The Global Catalogue of Microorganisms (GCM) 10K type strain sequencing project: providing services to taxonomists for standard genome sequencing and annotation.</title>
        <authorList>
            <consortium name="The Broad Institute Genomics Platform"/>
            <consortium name="The Broad Institute Genome Sequencing Center for Infectious Disease"/>
            <person name="Wu L."/>
            <person name="Ma J."/>
        </authorList>
    </citation>
    <scope>NUCLEOTIDE SEQUENCE [LARGE SCALE GENOMIC DNA]</scope>
    <source>
        <strain evidence="2">KCTC 62195</strain>
    </source>
</reference>
<gene>
    <name evidence="1" type="ORF">ACFOJE_10135</name>
</gene>
<dbReference type="RefSeq" id="WP_377814211.1">
    <property type="nucleotide sequence ID" value="NZ_JBHRSJ010000017.1"/>
</dbReference>
<sequence length="179" mass="19623">MPIAGTGSHGLGIDQAAGLRRWAEQQGLAAAPAPAAEPPPAAPTERRTLMVVGLSSGPERQQLEWVRQALARWYANGHAWLGAPDHWRLVALQADSPHLHTLACQQPRWGLWVDGDLDSFRRAYLCLRRLRESGGPRRLLVLHPGFPSHAGLLDNLRQAAARFLDIELLLLAEQPVATP</sequence>
<evidence type="ECO:0000313" key="2">
    <source>
        <dbReference type="Proteomes" id="UP001595457"/>
    </source>
</evidence>
<comment type="caution">
    <text evidence="1">The sequence shown here is derived from an EMBL/GenBank/DDBJ whole genome shotgun (WGS) entry which is preliminary data.</text>
</comment>
<protein>
    <submittedName>
        <fullName evidence="1">Uncharacterized protein</fullName>
    </submittedName>
</protein>
<dbReference type="Proteomes" id="UP001595457">
    <property type="component" value="Unassembled WGS sequence"/>
</dbReference>
<organism evidence="1 2">
    <name type="scientific">Azotobacter bryophylli</name>
    <dbReference type="NCBI Taxonomy" id="1986537"/>
    <lineage>
        <taxon>Bacteria</taxon>
        <taxon>Pseudomonadati</taxon>
        <taxon>Pseudomonadota</taxon>
        <taxon>Gammaproteobacteria</taxon>
        <taxon>Pseudomonadales</taxon>
        <taxon>Pseudomonadaceae</taxon>
        <taxon>Azotobacter</taxon>
    </lineage>
</organism>
<dbReference type="EMBL" id="JBHRSJ010000017">
    <property type="protein sequence ID" value="MFC2972566.1"/>
    <property type="molecule type" value="Genomic_DNA"/>
</dbReference>
<evidence type="ECO:0000313" key="1">
    <source>
        <dbReference type="EMBL" id="MFC2972566.1"/>
    </source>
</evidence>
<proteinExistence type="predicted"/>